<sequence length="129" mass="13545">MEPTTLAIAIATIFLTKALEKSGETFSESLTKKVGEAIAKIRNHSPETATALAAGNPEALNLNPEVLNQIPPDPIFAELVTTADVEENATFADKYQAVKAGGTINIIGKQINISQAGTGGSQTNNFSNF</sequence>
<evidence type="ECO:0000313" key="1">
    <source>
        <dbReference type="EMBL" id="MBD2294787.1"/>
    </source>
</evidence>
<comment type="caution">
    <text evidence="1">The sequence shown here is derived from an EMBL/GenBank/DDBJ whole genome shotgun (WGS) entry which is preliminary data.</text>
</comment>
<dbReference type="EMBL" id="JACJQU010000008">
    <property type="protein sequence ID" value="MBD2294787.1"/>
    <property type="molecule type" value="Genomic_DNA"/>
</dbReference>
<dbReference type="Proteomes" id="UP000662185">
    <property type="component" value="Unassembled WGS sequence"/>
</dbReference>
<keyword evidence="2" id="KW-1185">Reference proteome</keyword>
<dbReference type="AlphaFoldDB" id="A0A927A0E1"/>
<organism evidence="1 2">
    <name type="scientific">Anabaena sphaerica FACHB-251</name>
    <dbReference type="NCBI Taxonomy" id="2692883"/>
    <lineage>
        <taxon>Bacteria</taxon>
        <taxon>Bacillati</taxon>
        <taxon>Cyanobacteriota</taxon>
        <taxon>Cyanophyceae</taxon>
        <taxon>Nostocales</taxon>
        <taxon>Nostocaceae</taxon>
        <taxon>Anabaena</taxon>
    </lineage>
</organism>
<reference evidence="2" key="1">
    <citation type="journal article" date="2020" name="ISME J.">
        <title>Comparative genomics reveals insights into cyanobacterial evolution and habitat adaptation.</title>
        <authorList>
            <person name="Chen M.Y."/>
            <person name="Teng W.K."/>
            <person name="Zhao L."/>
            <person name="Hu C.X."/>
            <person name="Zhou Y.K."/>
            <person name="Han B.P."/>
            <person name="Song L.R."/>
            <person name="Shu W.S."/>
        </authorList>
    </citation>
    <scope>NUCLEOTIDE SEQUENCE [LARGE SCALE GENOMIC DNA]</scope>
    <source>
        <strain evidence="2">FACHB-251</strain>
    </source>
</reference>
<accession>A0A927A0E1</accession>
<evidence type="ECO:0000313" key="2">
    <source>
        <dbReference type="Proteomes" id="UP000662185"/>
    </source>
</evidence>
<protein>
    <submittedName>
        <fullName evidence="1">Uncharacterized protein</fullName>
    </submittedName>
</protein>
<name>A0A927A0E1_9NOST</name>
<dbReference type="RefSeq" id="WP_190561538.1">
    <property type="nucleotide sequence ID" value="NZ_JACJQU010000008.1"/>
</dbReference>
<gene>
    <name evidence="1" type="ORF">H6G06_15165</name>
</gene>
<proteinExistence type="predicted"/>